<comment type="caution">
    <text evidence="7">The sequence shown here is derived from an EMBL/GenBank/DDBJ whole genome shotgun (WGS) entry which is preliminary data.</text>
</comment>
<comment type="cofactor">
    <cofactor evidence="3">
        <name>Mg(2+)</name>
        <dbReference type="ChEBI" id="CHEBI:18420"/>
    </cofactor>
    <text evidence="3">Binds 1 Mg(2+) ion.</text>
</comment>
<comment type="similarity">
    <text evidence="4">Belongs to the alkaline phosphatase family.</text>
</comment>
<feature type="binding site" evidence="3">
    <location>
        <position position="293"/>
    </location>
    <ligand>
        <name>Mg(2+)</name>
        <dbReference type="ChEBI" id="CHEBI:18420"/>
    </ligand>
</feature>
<keyword evidence="1" id="KW-0597">Phosphoprotein</keyword>
<keyword evidence="3" id="KW-0862">Zinc</keyword>
<dbReference type="GO" id="GO:0004035">
    <property type="term" value="F:alkaline phosphatase activity"/>
    <property type="evidence" value="ECO:0007669"/>
    <property type="project" value="TreeGrafter"/>
</dbReference>
<protein>
    <submittedName>
        <fullName evidence="7">Alkaline phosphatase</fullName>
    </submittedName>
</protein>
<feature type="binding site" evidence="3">
    <location>
        <position position="52"/>
    </location>
    <ligand>
        <name>Zn(2+)</name>
        <dbReference type="ChEBI" id="CHEBI:29105"/>
        <label>2</label>
    </ligand>
</feature>
<feature type="binding site" evidence="3">
    <location>
        <position position="298"/>
    </location>
    <ligand>
        <name>Zn(2+)</name>
        <dbReference type="ChEBI" id="CHEBI:29105"/>
        <label>2</label>
    </ligand>
</feature>
<dbReference type="AlphaFoldDB" id="A0A919W408"/>
<feature type="chain" id="PRO_5039369967" evidence="6">
    <location>
        <begin position="24"/>
        <end position="422"/>
    </location>
</feature>
<comment type="cofactor">
    <cofactor evidence="3">
        <name>Zn(2+)</name>
        <dbReference type="ChEBI" id="CHEBI:29105"/>
    </cofactor>
    <text evidence="3">Binds 2 Zn(2+) ions.</text>
</comment>
<keyword evidence="3" id="KW-0479">Metal-binding</keyword>
<organism evidence="7 8">
    <name type="scientific">Paractinoplanes toevensis</name>
    <dbReference type="NCBI Taxonomy" id="571911"/>
    <lineage>
        <taxon>Bacteria</taxon>
        <taxon>Bacillati</taxon>
        <taxon>Actinomycetota</taxon>
        <taxon>Actinomycetes</taxon>
        <taxon>Micromonosporales</taxon>
        <taxon>Micromonosporaceae</taxon>
        <taxon>Paractinoplanes</taxon>
    </lineage>
</organism>
<feature type="binding site" evidence="3">
    <location>
        <position position="386"/>
    </location>
    <ligand>
        <name>Zn(2+)</name>
        <dbReference type="ChEBI" id="CHEBI:29105"/>
        <label>2</label>
    </ligand>
</feature>
<feature type="binding site" evidence="3">
    <location>
        <position position="52"/>
    </location>
    <ligand>
        <name>Mg(2+)</name>
        <dbReference type="ChEBI" id="CHEBI:18420"/>
    </ligand>
</feature>
<keyword evidence="6" id="KW-0732">Signal</keyword>
<dbReference type="Proteomes" id="UP000677082">
    <property type="component" value="Unassembled WGS sequence"/>
</dbReference>
<dbReference type="Gene3D" id="3.40.720.10">
    <property type="entry name" value="Alkaline Phosphatase, subunit A"/>
    <property type="match status" value="1"/>
</dbReference>
<feature type="binding site" evidence="3">
    <location>
        <position position="302"/>
    </location>
    <ligand>
        <name>Zn(2+)</name>
        <dbReference type="ChEBI" id="CHEBI:29105"/>
        <label>2</label>
    </ligand>
</feature>
<reference evidence="7 8" key="1">
    <citation type="submission" date="2021-03" db="EMBL/GenBank/DDBJ databases">
        <title>Whole genome shotgun sequence of Actinoplanes toevensis NBRC 105298.</title>
        <authorList>
            <person name="Komaki H."/>
            <person name="Tamura T."/>
        </authorList>
    </citation>
    <scope>NUCLEOTIDE SEQUENCE [LARGE SCALE GENOMIC DNA]</scope>
    <source>
        <strain evidence="7 8">NBRC 105298</strain>
    </source>
</reference>
<dbReference type="EMBL" id="BOQN01000092">
    <property type="protein sequence ID" value="GIM95402.1"/>
    <property type="molecule type" value="Genomic_DNA"/>
</dbReference>
<sequence>MVVRTVKWLAPVLAAAVAAGGFAVARATSRADAGPAAKGRPTARNVIFINGDGMAAAHREAARLFYAGFDGRLTMDSLPVSGQLTTSPRDPATAVTDSAAGASAWATGQRTYNGAISVDVAGRPLPTLGAQAKAAGKATGLVTTAQVTDASPAAFFANSTDRAAQDDIARQYLDVSRPDVILGGGEDWWLPAGRPGAYPDQPAADPEEGSRGTKGDLIARARANGYQYVSTAAQLTAARRGKLLGLFANEEMFQQHPEGQGDVYDPPVSLATMTRTALATLSTERNGFLLFVEEEAVDEFAHNNNGRRTLQAMGELEKAVTVARDYAAAHPDTLLIVTGDHETGGLAVEDTATTDESGDGVSAEDGPFPIRGSTLRFNLDWTTESHTGQSVPITASGPLADRFTGQHPNTYVHEVLAPVLTR</sequence>
<dbReference type="SMART" id="SM00098">
    <property type="entry name" value="alkPPc"/>
    <property type="match status" value="1"/>
</dbReference>
<gene>
    <name evidence="7" type="primary">phoA</name>
    <name evidence="7" type="ORF">Ato02nite_071950</name>
</gene>
<name>A0A919W408_9ACTN</name>
<dbReference type="SUPFAM" id="SSF53649">
    <property type="entry name" value="Alkaline phosphatase-like"/>
    <property type="match status" value="1"/>
</dbReference>
<evidence type="ECO:0000256" key="1">
    <source>
        <dbReference type="ARBA" id="ARBA00022553"/>
    </source>
</evidence>
<evidence type="ECO:0000256" key="6">
    <source>
        <dbReference type="SAM" id="SignalP"/>
    </source>
</evidence>
<dbReference type="InterPro" id="IPR001952">
    <property type="entry name" value="Alkaline_phosphatase"/>
</dbReference>
<feature type="binding site" evidence="3">
    <location>
        <position position="151"/>
    </location>
    <ligand>
        <name>Mg(2+)</name>
        <dbReference type="ChEBI" id="CHEBI:18420"/>
    </ligand>
</feature>
<keyword evidence="3" id="KW-0460">Magnesium</keyword>
<dbReference type="PANTHER" id="PTHR11596:SF5">
    <property type="entry name" value="ALKALINE PHOSPHATASE"/>
    <property type="match status" value="1"/>
</dbReference>
<keyword evidence="8" id="KW-1185">Reference proteome</keyword>
<dbReference type="PANTHER" id="PTHR11596">
    <property type="entry name" value="ALKALINE PHOSPHATASE"/>
    <property type="match status" value="1"/>
</dbReference>
<feature type="binding site" evidence="3">
    <location>
        <position position="340"/>
    </location>
    <ligand>
        <name>Zn(2+)</name>
        <dbReference type="ChEBI" id="CHEBI:29105"/>
        <label>2</label>
    </ligand>
</feature>
<feature type="binding site" evidence="3">
    <location>
        <position position="149"/>
    </location>
    <ligand>
        <name>Mg(2+)</name>
        <dbReference type="ChEBI" id="CHEBI:18420"/>
    </ligand>
</feature>
<evidence type="ECO:0000256" key="3">
    <source>
        <dbReference type="PIRSR" id="PIRSR601952-2"/>
    </source>
</evidence>
<evidence type="ECO:0000256" key="5">
    <source>
        <dbReference type="SAM" id="MobiDB-lite"/>
    </source>
</evidence>
<dbReference type="PRINTS" id="PR00113">
    <property type="entry name" value="ALKPHPHTASE"/>
</dbReference>
<feature type="signal peptide" evidence="6">
    <location>
        <begin position="1"/>
        <end position="23"/>
    </location>
</feature>
<accession>A0A919W408</accession>
<dbReference type="GO" id="GO:0046872">
    <property type="term" value="F:metal ion binding"/>
    <property type="evidence" value="ECO:0007669"/>
    <property type="project" value="UniProtKB-KW"/>
</dbReference>
<evidence type="ECO:0000313" key="7">
    <source>
        <dbReference type="EMBL" id="GIM95402.1"/>
    </source>
</evidence>
<evidence type="ECO:0000313" key="8">
    <source>
        <dbReference type="Proteomes" id="UP000677082"/>
    </source>
</evidence>
<feature type="region of interest" description="Disordered" evidence="5">
    <location>
        <begin position="192"/>
        <end position="213"/>
    </location>
</feature>
<dbReference type="Pfam" id="PF00245">
    <property type="entry name" value="Alk_phosphatase"/>
    <property type="match status" value="1"/>
</dbReference>
<dbReference type="InterPro" id="IPR017850">
    <property type="entry name" value="Alkaline_phosphatase_core_sf"/>
</dbReference>
<evidence type="ECO:0000256" key="4">
    <source>
        <dbReference type="RuleBase" id="RU003946"/>
    </source>
</evidence>
<proteinExistence type="inferred from homology"/>
<evidence type="ECO:0000256" key="2">
    <source>
        <dbReference type="PIRSR" id="PIRSR601952-1"/>
    </source>
</evidence>
<dbReference type="CDD" id="cd16012">
    <property type="entry name" value="ALP"/>
    <property type="match status" value="1"/>
</dbReference>
<dbReference type="RefSeq" id="WP_213011121.1">
    <property type="nucleotide sequence ID" value="NZ_BOQN01000092.1"/>
</dbReference>
<feature type="binding site" evidence="3">
    <location>
        <position position="341"/>
    </location>
    <ligand>
        <name>Zn(2+)</name>
        <dbReference type="ChEBI" id="CHEBI:29105"/>
        <label>2</label>
    </ligand>
</feature>
<feature type="active site" description="Phosphoserine intermediate" evidence="2">
    <location>
        <position position="98"/>
    </location>
</feature>